<protein>
    <submittedName>
        <fullName evidence="2">Uncharacterized protein</fullName>
    </submittedName>
</protein>
<evidence type="ECO:0000313" key="2">
    <source>
        <dbReference type="EMBL" id="QEE28990.1"/>
    </source>
</evidence>
<feature type="transmembrane region" description="Helical" evidence="1">
    <location>
        <begin position="12"/>
        <end position="33"/>
    </location>
</feature>
<dbReference type="AlphaFoldDB" id="A0A5B9EDZ5"/>
<dbReference type="KEGG" id="talb:FTW19_13865"/>
<keyword evidence="1" id="KW-1133">Transmembrane helix</keyword>
<accession>A0A5B9EDZ5</accession>
<dbReference type="Proteomes" id="UP000321820">
    <property type="component" value="Chromosome"/>
</dbReference>
<evidence type="ECO:0000256" key="1">
    <source>
        <dbReference type="SAM" id="Phobius"/>
    </source>
</evidence>
<reference evidence="2 3" key="1">
    <citation type="submission" date="2019-08" db="EMBL/GenBank/DDBJ databases">
        <title>Complete genome sequence of Terriglobus albidus strain ORNL.</title>
        <authorList>
            <person name="Podar M."/>
        </authorList>
    </citation>
    <scope>NUCLEOTIDE SEQUENCE [LARGE SCALE GENOMIC DNA]</scope>
    <source>
        <strain evidence="2 3">ORNL</strain>
    </source>
</reference>
<proteinExistence type="predicted"/>
<dbReference type="EMBL" id="CP042806">
    <property type="protein sequence ID" value="QEE28990.1"/>
    <property type="molecule type" value="Genomic_DNA"/>
</dbReference>
<dbReference type="RefSeq" id="WP_147648188.1">
    <property type="nucleotide sequence ID" value="NZ_CP042806.1"/>
</dbReference>
<gene>
    <name evidence="2" type="ORF">FTW19_13865</name>
</gene>
<organism evidence="2 3">
    <name type="scientific">Terriglobus albidus</name>
    <dbReference type="NCBI Taxonomy" id="1592106"/>
    <lineage>
        <taxon>Bacteria</taxon>
        <taxon>Pseudomonadati</taxon>
        <taxon>Acidobacteriota</taxon>
        <taxon>Terriglobia</taxon>
        <taxon>Terriglobales</taxon>
        <taxon>Acidobacteriaceae</taxon>
        <taxon>Terriglobus</taxon>
    </lineage>
</organism>
<keyword evidence="1" id="KW-0472">Membrane</keyword>
<name>A0A5B9EDZ5_9BACT</name>
<sequence>MRNLLKDAGDSLYLTPWTAAALVLIALLSSLSIHATTISNTEADRVSLVVTYGDDTVLQAEAHDRNHTQSPKATLSRLSFDARLGSLSLRLSLPSVSTLPLLKELPGVPAENQCPMTKSVA</sequence>
<keyword evidence="1" id="KW-0812">Transmembrane</keyword>
<evidence type="ECO:0000313" key="3">
    <source>
        <dbReference type="Proteomes" id="UP000321820"/>
    </source>
</evidence>
<keyword evidence="3" id="KW-1185">Reference proteome</keyword>